<evidence type="ECO:0000313" key="3">
    <source>
        <dbReference type="Proteomes" id="UP000054466"/>
    </source>
</evidence>
<dbReference type="VEuPathDB" id="FungiDB:PV07_02853"/>
<dbReference type="RefSeq" id="XP_016251401.1">
    <property type="nucleotide sequence ID" value="XM_016389499.1"/>
</dbReference>
<dbReference type="AlphaFoldDB" id="A0A0D2CM96"/>
<organism evidence="2 3">
    <name type="scientific">Cladophialophora immunda</name>
    <dbReference type="NCBI Taxonomy" id="569365"/>
    <lineage>
        <taxon>Eukaryota</taxon>
        <taxon>Fungi</taxon>
        <taxon>Dikarya</taxon>
        <taxon>Ascomycota</taxon>
        <taxon>Pezizomycotina</taxon>
        <taxon>Eurotiomycetes</taxon>
        <taxon>Chaetothyriomycetidae</taxon>
        <taxon>Chaetothyriales</taxon>
        <taxon>Herpotrichiellaceae</taxon>
        <taxon>Cladophialophora</taxon>
    </lineage>
</organism>
<reference evidence="2 3" key="1">
    <citation type="submission" date="2015-01" db="EMBL/GenBank/DDBJ databases">
        <title>The Genome Sequence of Cladophialophora immunda CBS83496.</title>
        <authorList>
            <consortium name="The Broad Institute Genomics Platform"/>
            <person name="Cuomo C."/>
            <person name="de Hoog S."/>
            <person name="Gorbushina A."/>
            <person name="Stielow B."/>
            <person name="Teixiera M."/>
            <person name="Abouelleil A."/>
            <person name="Chapman S.B."/>
            <person name="Priest M."/>
            <person name="Young S.K."/>
            <person name="Wortman J."/>
            <person name="Nusbaum C."/>
            <person name="Birren B."/>
        </authorList>
    </citation>
    <scope>NUCLEOTIDE SEQUENCE [LARGE SCALE GENOMIC DNA]</scope>
    <source>
        <strain evidence="2 3">CBS 83496</strain>
    </source>
</reference>
<name>A0A0D2CM96_9EURO</name>
<keyword evidence="3" id="KW-1185">Reference proteome</keyword>
<evidence type="ECO:0000313" key="2">
    <source>
        <dbReference type="EMBL" id="KIW31185.1"/>
    </source>
</evidence>
<accession>A0A0D2CM96</accession>
<dbReference type="Pfam" id="PF20253">
    <property type="entry name" value="DUF6604"/>
    <property type="match status" value="1"/>
</dbReference>
<gene>
    <name evidence="2" type="ORF">PV07_02853</name>
</gene>
<dbReference type="EMBL" id="KN847041">
    <property type="protein sequence ID" value="KIW31185.1"/>
    <property type="molecule type" value="Genomic_DNA"/>
</dbReference>
<dbReference type="InterPro" id="IPR046539">
    <property type="entry name" value="DUF6604"/>
</dbReference>
<dbReference type="PROSITE" id="PS00221">
    <property type="entry name" value="MIP"/>
    <property type="match status" value="1"/>
</dbReference>
<protein>
    <recommendedName>
        <fullName evidence="1">DUF6604 domain-containing protein</fullName>
    </recommendedName>
</protein>
<sequence>MAILSPEYGKMYGQYKQATDNVLSWIRTLYNRPSTIPLNNHLQLAVSAVRDGIQMPDNILENLTTAIDLRSKTTELHRQSGTSDHGHDHMITVLQTISTIFSPSRLATPEPTSACATLPAPTPYWQEHLTPRPLTPPHQGCLPPFPFQQEWYPPSFCEYDHIYQYQQHCYGDFYSPLPPPPLLPPPGLYPIWGLPQHQYPHVNPAITMSTHNMNMPASMFERAPGY</sequence>
<dbReference type="Proteomes" id="UP000054466">
    <property type="component" value="Unassembled WGS sequence"/>
</dbReference>
<dbReference type="GeneID" id="27342047"/>
<dbReference type="HOGENOM" id="CLU_1234871_0_0_1"/>
<evidence type="ECO:0000259" key="1">
    <source>
        <dbReference type="Pfam" id="PF20253"/>
    </source>
</evidence>
<dbReference type="InterPro" id="IPR022357">
    <property type="entry name" value="MIP_CS"/>
</dbReference>
<dbReference type="OrthoDB" id="4159683at2759"/>
<feature type="domain" description="DUF6604" evidence="1">
    <location>
        <begin position="36"/>
        <end position="107"/>
    </location>
</feature>
<proteinExistence type="predicted"/>